<protein>
    <submittedName>
        <fullName evidence="3">Prephenate dehydrogenase/arogenate dehydrogenase family protein</fullName>
    </submittedName>
</protein>
<dbReference type="RefSeq" id="WP_379663271.1">
    <property type="nucleotide sequence ID" value="NZ_JBHUDG010000020.1"/>
</dbReference>
<dbReference type="PROSITE" id="PS51176">
    <property type="entry name" value="PDH_ADH"/>
    <property type="match status" value="1"/>
</dbReference>
<name>A0ABW4IDR3_9SPHI</name>
<proteinExistence type="predicted"/>
<dbReference type="PANTHER" id="PTHR21363:SF0">
    <property type="entry name" value="PREPHENATE DEHYDROGENASE [NADP(+)]"/>
    <property type="match status" value="1"/>
</dbReference>
<dbReference type="SUPFAM" id="SSF51735">
    <property type="entry name" value="NAD(P)-binding Rossmann-fold domains"/>
    <property type="match status" value="1"/>
</dbReference>
<reference evidence="4" key="1">
    <citation type="journal article" date="2019" name="Int. J. Syst. Evol. Microbiol.">
        <title>The Global Catalogue of Microorganisms (GCM) 10K type strain sequencing project: providing services to taxonomists for standard genome sequencing and annotation.</title>
        <authorList>
            <consortium name="The Broad Institute Genomics Platform"/>
            <consortium name="The Broad Institute Genome Sequencing Center for Infectious Disease"/>
            <person name="Wu L."/>
            <person name="Ma J."/>
        </authorList>
    </citation>
    <scope>NUCLEOTIDE SEQUENCE [LARGE SCALE GENOMIC DNA]</scope>
    <source>
        <strain evidence="4">CCUG 53762</strain>
    </source>
</reference>
<dbReference type="InterPro" id="IPR036291">
    <property type="entry name" value="NAD(P)-bd_dom_sf"/>
</dbReference>
<dbReference type="InterPro" id="IPR050812">
    <property type="entry name" value="Preph/Arog_dehydrog"/>
</dbReference>
<sequence>MNIGIIGLGDMGKLYAIKFAEQGLTVYGCDLPEKQEALQKELQGKNITVLKDGSEVSKLADFIFYAVEAEKIGEVVAACAFFTKPNALVTGMTSVKTPEIDAFEKYLPKETSLLITHSLHGPGFRTEGQKLIIAPHRITPEKYEEAKGVLAKLESEIIELEDYHQHDRIMADTQALTHMGFESMGTAWKNAGYYPWNNGAYVSGIDNVKILTTLRIYSYKSHVYAGLAILNPYAQEQISAYAKSESELFKMMIQEDEEAFRKRIYAAKKFVFHGQTNLMLFDDEIMREFSLGDNQALAKSNSHLSLLAMVDAWYSLRINPYENLVGQTPPFKLRLGIVEYLFKNEELLEDTIRAALYDKSIRGDDLEFHTAVREWASIIKYKDMEGYKNHFNETKDFFKDLLEHGRLQSAELIKRLSSGKADI</sequence>
<dbReference type="Gene3D" id="1.10.3660.10">
    <property type="entry name" value="6-phosphogluconate dehydrogenase C-terminal like domain"/>
    <property type="match status" value="2"/>
</dbReference>
<dbReference type="EMBL" id="JBHUDG010000020">
    <property type="protein sequence ID" value="MFD1630895.1"/>
    <property type="molecule type" value="Genomic_DNA"/>
</dbReference>
<gene>
    <name evidence="3" type="ORF">ACFSAH_13480</name>
</gene>
<keyword evidence="1" id="KW-0560">Oxidoreductase</keyword>
<dbReference type="InterPro" id="IPR003099">
    <property type="entry name" value="Prephen_DH"/>
</dbReference>
<evidence type="ECO:0000313" key="3">
    <source>
        <dbReference type="EMBL" id="MFD1630895.1"/>
    </source>
</evidence>
<dbReference type="Gene3D" id="3.40.50.720">
    <property type="entry name" value="NAD(P)-binding Rossmann-like Domain"/>
    <property type="match status" value="1"/>
</dbReference>
<comment type="caution">
    <text evidence="3">The sequence shown here is derived from an EMBL/GenBank/DDBJ whole genome shotgun (WGS) entry which is preliminary data.</text>
</comment>
<dbReference type="PANTHER" id="PTHR21363">
    <property type="entry name" value="PREPHENATE DEHYDROGENASE"/>
    <property type="match status" value="1"/>
</dbReference>
<accession>A0ABW4IDR3</accession>
<feature type="domain" description="Prephenate/arogenate dehydrogenase" evidence="2">
    <location>
        <begin position="1"/>
        <end position="282"/>
    </location>
</feature>
<organism evidence="3 4">
    <name type="scientific">Pseudopedobacter beijingensis</name>
    <dbReference type="NCBI Taxonomy" id="1207056"/>
    <lineage>
        <taxon>Bacteria</taxon>
        <taxon>Pseudomonadati</taxon>
        <taxon>Bacteroidota</taxon>
        <taxon>Sphingobacteriia</taxon>
        <taxon>Sphingobacteriales</taxon>
        <taxon>Sphingobacteriaceae</taxon>
        <taxon>Pseudopedobacter</taxon>
    </lineage>
</organism>
<evidence type="ECO:0000256" key="1">
    <source>
        <dbReference type="ARBA" id="ARBA00023002"/>
    </source>
</evidence>
<dbReference type="SUPFAM" id="SSF48179">
    <property type="entry name" value="6-phosphogluconate dehydrogenase C-terminal domain-like"/>
    <property type="match status" value="2"/>
</dbReference>
<dbReference type="Proteomes" id="UP001597118">
    <property type="component" value="Unassembled WGS sequence"/>
</dbReference>
<dbReference type="InterPro" id="IPR008927">
    <property type="entry name" value="6-PGluconate_DH-like_C_sf"/>
</dbReference>
<evidence type="ECO:0000259" key="2">
    <source>
        <dbReference type="PROSITE" id="PS51176"/>
    </source>
</evidence>
<evidence type="ECO:0000313" key="4">
    <source>
        <dbReference type="Proteomes" id="UP001597118"/>
    </source>
</evidence>
<keyword evidence="4" id="KW-1185">Reference proteome</keyword>
<dbReference type="InterPro" id="IPR006115">
    <property type="entry name" value="6PGDH_NADP-bd"/>
</dbReference>
<dbReference type="Pfam" id="PF03446">
    <property type="entry name" value="NAD_binding_2"/>
    <property type="match status" value="1"/>
</dbReference>